<evidence type="ECO:0000313" key="4">
    <source>
        <dbReference type="Proteomes" id="UP001501496"/>
    </source>
</evidence>
<dbReference type="Proteomes" id="UP001501496">
    <property type="component" value="Unassembled WGS sequence"/>
</dbReference>
<sequence>MNKINRIKNTLGILVLIVLISSCVNDDDYSIPNPSGEENISIPAEKLTTFRAIHNRFKQAVNNGDAIAEIYEDEDIYIEGYVVSSDAAGNFFKELIIQNKIDESTTDEDPRLGIKVDINIASLSDTYELGRKVYIKLTGLSIGESNGVLTIGTGDGAQVKQIQPAQYRSIVIKTEEVATITPKVAQIQDLTEQDLNTLIKLDNMQLNRFELGATFATESIDEFDGFRTLESCDTGVSILLQTSTFSDFKGLVVPQGQGSITGVFSRDYGDDFNVLIINSSTAVNFDSDLRCDPIELTCGLAATVGTGNLLYEDFESQKNNKPIVISGWTNYIEAGTEAWEAYSSASSNASLGRSARFQASSSGDASNIGWLVTPAINLDAQDGETLRFKTSNSLADSSFMEVLYSLDWDGTENNITSATWGELSAAYVVKDSDSFVPWFNSGSIDLSCVSGTMYIAFKFTGSGQDTFDGIYELDEVRVDYVE</sequence>
<reference evidence="4" key="1">
    <citation type="journal article" date="2019" name="Int. J. Syst. Evol. Microbiol.">
        <title>The Global Catalogue of Microorganisms (GCM) 10K type strain sequencing project: providing services to taxonomists for standard genome sequencing and annotation.</title>
        <authorList>
            <consortium name="The Broad Institute Genomics Platform"/>
            <consortium name="The Broad Institute Genome Sequencing Center for Infectious Disease"/>
            <person name="Wu L."/>
            <person name="Ma J."/>
        </authorList>
    </citation>
    <scope>NUCLEOTIDE SEQUENCE [LARGE SCALE GENOMIC DNA]</scope>
    <source>
        <strain evidence="4">JCM 17630</strain>
    </source>
</reference>
<comment type="caution">
    <text evidence="3">The sequence shown here is derived from an EMBL/GenBank/DDBJ whole genome shotgun (WGS) entry which is preliminary data.</text>
</comment>
<feature type="domain" description="DUF5689" evidence="2">
    <location>
        <begin position="46"/>
        <end position="280"/>
    </location>
</feature>
<gene>
    <name evidence="3" type="ORF">GCM10022291_16410</name>
</gene>
<keyword evidence="4" id="KW-1185">Reference proteome</keyword>
<dbReference type="EMBL" id="BAABCA010000003">
    <property type="protein sequence ID" value="GAA4235179.1"/>
    <property type="molecule type" value="Genomic_DNA"/>
</dbReference>
<protein>
    <recommendedName>
        <fullName evidence="2">DUF5689 domain-containing protein</fullName>
    </recommendedName>
</protein>
<dbReference type="Pfam" id="PF18942">
    <property type="entry name" value="DUF5689"/>
    <property type="match status" value="1"/>
</dbReference>
<evidence type="ECO:0000259" key="2">
    <source>
        <dbReference type="Pfam" id="PF18942"/>
    </source>
</evidence>
<keyword evidence="1" id="KW-0732">Signal</keyword>
<evidence type="ECO:0000313" key="3">
    <source>
        <dbReference type="EMBL" id="GAA4235179.1"/>
    </source>
</evidence>
<name>A0ABP8C7X5_9FLAO</name>
<proteinExistence type="predicted"/>
<feature type="chain" id="PRO_5046296711" description="DUF5689 domain-containing protein" evidence="1">
    <location>
        <begin position="27"/>
        <end position="482"/>
    </location>
</feature>
<dbReference type="PROSITE" id="PS51257">
    <property type="entry name" value="PROKAR_LIPOPROTEIN"/>
    <property type="match status" value="1"/>
</dbReference>
<dbReference type="RefSeq" id="WP_344787680.1">
    <property type="nucleotide sequence ID" value="NZ_BAABCA010000003.1"/>
</dbReference>
<feature type="signal peptide" evidence="1">
    <location>
        <begin position="1"/>
        <end position="26"/>
    </location>
</feature>
<organism evidence="3 4">
    <name type="scientific">Postechiella marina</name>
    <dbReference type="NCBI Taxonomy" id="943941"/>
    <lineage>
        <taxon>Bacteria</taxon>
        <taxon>Pseudomonadati</taxon>
        <taxon>Bacteroidota</taxon>
        <taxon>Flavobacteriia</taxon>
        <taxon>Flavobacteriales</taxon>
        <taxon>Flavobacteriaceae</taxon>
        <taxon>Postechiella</taxon>
    </lineage>
</organism>
<evidence type="ECO:0000256" key="1">
    <source>
        <dbReference type="SAM" id="SignalP"/>
    </source>
</evidence>
<dbReference type="InterPro" id="IPR043744">
    <property type="entry name" value="DUF5689"/>
</dbReference>
<accession>A0ABP8C7X5</accession>
<dbReference type="NCBIfam" id="NF038128">
    <property type="entry name" value="choice_anch_J"/>
    <property type="match status" value="1"/>
</dbReference>
<dbReference type="Gene3D" id="2.60.120.200">
    <property type="match status" value="1"/>
</dbReference>